<accession>A8P9S0</accession>
<dbReference type="GeneID" id="6016444"/>
<evidence type="ECO:0000313" key="7">
    <source>
        <dbReference type="EMBL" id="EAU81972.1"/>
    </source>
</evidence>
<dbReference type="RefSeq" id="XP_001839824.1">
    <property type="nucleotide sequence ID" value="XM_001839772.1"/>
</dbReference>
<dbReference type="OrthoDB" id="4225815at2759"/>
<dbReference type="AlphaFoldDB" id="A8P9S0"/>
<reference evidence="7 8" key="1">
    <citation type="journal article" date="2010" name="Proc. Natl. Acad. Sci. U.S.A.">
        <title>Insights into evolution of multicellular fungi from the assembled chromosomes of the mushroom Coprinopsis cinerea (Coprinus cinereus).</title>
        <authorList>
            <person name="Stajich J.E."/>
            <person name="Wilke S.K."/>
            <person name="Ahren D."/>
            <person name="Au C.H."/>
            <person name="Birren B.W."/>
            <person name="Borodovsky M."/>
            <person name="Burns C."/>
            <person name="Canback B."/>
            <person name="Casselton L.A."/>
            <person name="Cheng C.K."/>
            <person name="Deng J."/>
            <person name="Dietrich F.S."/>
            <person name="Fargo D.C."/>
            <person name="Farman M.L."/>
            <person name="Gathman A.C."/>
            <person name="Goldberg J."/>
            <person name="Guigo R."/>
            <person name="Hoegger P.J."/>
            <person name="Hooker J.B."/>
            <person name="Huggins A."/>
            <person name="James T.Y."/>
            <person name="Kamada T."/>
            <person name="Kilaru S."/>
            <person name="Kodira C."/>
            <person name="Kues U."/>
            <person name="Kupfer D."/>
            <person name="Kwan H.S."/>
            <person name="Lomsadze A."/>
            <person name="Li W."/>
            <person name="Lilly W.W."/>
            <person name="Ma L.J."/>
            <person name="Mackey A.J."/>
            <person name="Manning G."/>
            <person name="Martin F."/>
            <person name="Muraguchi H."/>
            <person name="Natvig D.O."/>
            <person name="Palmerini H."/>
            <person name="Ramesh M.A."/>
            <person name="Rehmeyer C.J."/>
            <person name="Roe B.A."/>
            <person name="Shenoy N."/>
            <person name="Stanke M."/>
            <person name="Ter-Hovhannisyan V."/>
            <person name="Tunlid A."/>
            <person name="Velagapudi R."/>
            <person name="Vision T.J."/>
            <person name="Zeng Q."/>
            <person name="Zolan M.E."/>
            <person name="Pukkila P.J."/>
        </authorList>
    </citation>
    <scope>NUCLEOTIDE SEQUENCE [LARGE SCALE GENOMIC DNA]</scope>
    <source>
        <strain evidence="8">Okayama-7 / 130 / ATCC MYA-4618 / FGSC 9003</strain>
    </source>
</reference>
<comment type="caution">
    <text evidence="7">The sequence shown here is derived from an EMBL/GenBank/DDBJ whole genome shotgun (WGS) entry which is preliminary data.</text>
</comment>
<dbReference type="EMBL" id="AACS02000002">
    <property type="protein sequence ID" value="EAU81972.1"/>
    <property type="molecule type" value="Genomic_DNA"/>
</dbReference>
<evidence type="ECO:0000256" key="5">
    <source>
        <dbReference type="ARBA" id="ARBA00023157"/>
    </source>
</evidence>
<dbReference type="InterPro" id="IPR001338">
    <property type="entry name" value="Class_I_Hydrophobin"/>
</dbReference>
<dbReference type="VEuPathDB" id="FungiDB:CC1G_09158"/>
<evidence type="ECO:0000256" key="1">
    <source>
        <dbReference type="ARBA" id="ARBA00004191"/>
    </source>
</evidence>
<dbReference type="CDD" id="cd23507">
    <property type="entry name" value="hydrophobin_I"/>
    <property type="match status" value="1"/>
</dbReference>
<proteinExistence type="inferred from homology"/>
<dbReference type="InParanoid" id="A8P9S0"/>
<name>A8P9S0_COPC7</name>
<evidence type="ECO:0000256" key="2">
    <source>
        <dbReference type="ARBA" id="ARBA00010446"/>
    </source>
</evidence>
<gene>
    <name evidence="7" type="ORF">CC1G_09158</name>
</gene>
<keyword evidence="5 6" id="KW-1015">Disulfide bond</keyword>
<comment type="similarity">
    <text evidence="2 6">Belongs to the fungal hydrophobin family.</text>
</comment>
<comment type="subcellular location">
    <subcellularLocation>
        <location evidence="1 6">Secreted</location>
        <location evidence="1 6">Cell wall</location>
    </subcellularLocation>
</comment>
<dbReference type="Pfam" id="PF01185">
    <property type="entry name" value="Hydrophobin"/>
    <property type="match status" value="1"/>
</dbReference>
<dbReference type="GO" id="GO:0005199">
    <property type="term" value="F:structural constituent of cell wall"/>
    <property type="evidence" value="ECO:0007669"/>
    <property type="project" value="InterPro"/>
</dbReference>
<feature type="signal peptide" evidence="6">
    <location>
        <begin position="1"/>
        <end position="20"/>
    </location>
</feature>
<evidence type="ECO:0000256" key="3">
    <source>
        <dbReference type="ARBA" id="ARBA00022512"/>
    </source>
</evidence>
<organism evidence="7 8">
    <name type="scientific">Coprinopsis cinerea (strain Okayama-7 / 130 / ATCC MYA-4618 / FGSC 9003)</name>
    <name type="common">Inky cap fungus</name>
    <name type="synonym">Hormographiella aspergillata</name>
    <dbReference type="NCBI Taxonomy" id="240176"/>
    <lineage>
        <taxon>Eukaryota</taxon>
        <taxon>Fungi</taxon>
        <taxon>Dikarya</taxon>
        <taxon>Basidiomycota</taxon>
        <taxon>Agaricomycotina</taxon>
        <taxon>Agaricomycetes</taxon>
        <taxon>Agaricomycetidae</taxon>
        <taxon>Agaricales</taxon>
        <taxon>Agaricineae</taxon>
        <taxon>Psathyrellaceae</taxon>
        <taxon>Coprinopsis</taxon>
    </lineage>
</organism>
<dbReference type="KEGG" id="cci:CC1G_09158"/>
<dbReference type="Proteomes" id="UP000001861">
    <property type="component" value="Unassembled WGS sequence"/>
</dbReference>
<evidence type="ECO:0000256" key="6">
    <source>
        <dbReference type="RuleBase" id="RU365009"/>
    </source>
</evidence>
<dbReference type="SMART" id="SM00075">
    <property type="entry name" value="HYDRO"/>
    <property type="match status" value="1"/>
</dbReference>
<evidence type="ECO:0000313" key="8">
    <source>
        <dbReference type="Proteomes" id="UP000001861"/>
    </source>
</evidence>
<keyword evidence="3 6" id="KW-0134">Cell wall</keyword>
<dbReference type="OMA" id="CCANNNV"/>
<keyword evidence="4 6" id="KW-0964">Secreted</keyword>
<keyword evidence="6" id="KW-0732">Signal</keyword>
<evidence type="ECO:0000256" key="4">
    <source>
        <dbReference type="ARBA" id="ARBA00022525"/>
    </source>
</evidence>
<sequence length="118" mass="11974">MFARLSAAFVAFTLATAVIAAPGGRPSEVEYEQCNGGTVQCCNSYQKADSIDHSASKLLNLLNIDVKQVAAGLGLSCTGVNVVGIGGGSSCTQQKVCCNNNSFNGVVALGCTPINASL</sequence>
<feature type="chain" id="PRO_5013985793" description="Hydrophobin" evidence="6">
    <location>
        <begin position="21"/>
        <end position="118"/>
    </location>
</feature>
<dbReference type="GO" id="GO:0009277">
    <property type="term" value="C:fungal-type cell wall"/>
    <property type="evidence" value="ECO:0007669"/>
    <property type="project" value="InterPro"/>
</dbReference>
<keyword evidence="8" id="KW-1185">Reference proteome</keyword>
<protein>
    <recommendedName>
        <fullName evidence="6">Hydrophobin</fullName>
    </recommendedName>
</protein>